<evidence type="ECO:0000256" key="1">
    <source>
        <dbReference type="ARBA" id="ARBA00004123"/>
    </source>
</evidence>
<dbReference type="PROSITE" id="PS50066">
    <property type="entry name" value="MADS_BOX_2"/>
    <property type="match status" value="1"/>
</dbReference>
<dbReference type="InterPro" id="IPR036879">
    <property type="entry name" value="TF_MADSbox_sf"/>
</dbReference>
<keyword evidence="5" id="KW-0539">Nucleus</keyword>
<dbReference type="GO" id="GO:0000981">
    <property type="term" value="F:DNA-binding transcription factor activity, RNA polymerase II-specific"/>
    <property type="evidence" value="ECO:0007669"/>
    <property type="project" value="TreeGrafter"/>
</dbReference>
<dbReference type="GO" id="GO:0005634">
    <property type="term" value="C:nucleus"/>
    <property type="evidence" value="ECO:0007669"/>
    <property type="project" value="UniProtKB-SubCell"/>
</dbReference>
<dbReference type="FunFam" id="3.40.1810.10:FF:000006">
    <property type="entry name" value="Agamous-like MADS-box protein AGL62"/>
    <property type="match status" value="1"/>
</dbReference>
<dbReference type="GO" id="GO:0045944">
    <property type="term" value="P:positive regulation of transcription by RNA polymerase II"/>
    <property type="evidence" value="ECO:0007669"/>
    <property type="project" value="InterPro"/>
</dbReference>
<organism evidence="8">
    <name type="scientific">Bambusa oldhamii</name>
    <name type="common">Giant timber bamboo</name>
    <dbReference type="NCBI Taxonomy" id="58923"/>
    <lineage>
        <taxon>Eukaryota</taxon>
        <taxon>Viridiplantae</taxon>
        <taxon>Streptophyta</taxon>
        <taxon>Embryophyta</taxon>
        <taxon>Tracheophyta</taxon>
        <taxon>Spermatophyta</taxon>
        <taxon>Magnoliopsida</taxon>
        <taxon>Liliopsida</taxon>
        <taxon>Poales</taxon>
        <taxon>Poaceae</taxon>
        <taxon>BOP clade</taxon>
        <taxon>Bambusoideae</taxon>
        <taxon>Bambusodae</taxon>
        <taxon>Bambuseae</taxon>
        <taxon>Bambusinae</taxon>
        <taxon>Bambusa</taxon>
    </lineage>
</organism>
<dbReference type="AlphaFoldDB" id="A0A3Q8BG29"/>
<dbReference type="InterPro" id="IPR033896">
    <property type="entry name" value="MEF2-like_N"/>
</dbReference>
<dbReference type="EMBL" id="KX714652">
    <property type="protein sequence ID" value="ASZ79989.1"/>
    <property type="molecule type" value="mRNA"/>
</dbReference>
<accession>A0A3Q8BG29</accession>
<evidence type="ECO:0000256" key="6">
    <source>
        <dbReference type="SAM" id="Coils"/>
    </source>
</evidence>
<evidence type="ECO:0000313" key="8">
    <source>
        <dbReference type="EMBL" id="ASZ79989.1"/>
    </source>
</evidence>
<keyword evidence="3" id="KW-0238">DNA-binding</keyword>
<keyword evidence="2" id="KW-0805">Transcription regulation</keyword>
<dbReference type="InterPro" id="IPR002100">
    <property type="entry name" value="TF_MADSbox"/>
</dbReference>
<name>A0A3Q8BG29_BAMOL</name>
<dbReference type="CDD" id="cd00265">
    <property type="entry name" value="MADS_MEF2_like"/>
    <property type="match status" value="1"/>
</dbReference>
<sequence>MLACRSPSLHCIDVLTEQKQSKQERRNRATAARSIATMVKPGGGTSKGRQRIEICRIEDKERRQVTFSKRRSGLFKKASELSTLCGARVAIVVFSEGRHAFSFGSPSVDAVLRQYAPLPGDDAPVVDADFGEDYEAMGLRRAAEETKEQVAAEKARMDAVGEKVLQAKTGKRFWWEADVEALGEAELPEFTRALQRLKDCVRRRADKLLAALPPQQ</sequence>
<comment type="subcellular location">
    <subcellularLocation>
        <location evidence="1">Nucleus</location>
    </subcellularLocation>
</comment>
<dbReference type="PANTHER" id="PTHR11945:SF776">
    <property type="entry name" value="AGAMOUS-LIKE 50-RELATED"/>
    <property type="match status" value="1"/>
</dbReference>
<dbReference type="SMART" id="SM00432">
    <property type="entry name" value="MADS"/>
    <property type="match status" value="1"/>
</dbReference>
<feature type="coiled-coil region" evidence="6">
    <location>
        <begin position="136"/>
        <end position="163"/>
    </location>
</feature>
<evidence type="ECO:0000256" key="4">
    <source>
        <dbReference type="ARBA" id="ARBA00023163"/>
    </source>
</evidence>
<evidence type="ECO:0000259" key="7">
    <source>
        <dbReference type="PROSITE" id="PS50066"/>
    </source>
</evidence>
<keyword evidence="6" id="KW-0175">Coiled coil</keyword>
<evidence type="ECO:0000256" key="2">
    <source>
        <dbReference type="ARBA" id="ARBA00023015"/>
    </source>
</evidence>
<evidence type="ECO:0000256" key="5">
    <source>
        <dbReference type="ARBA" id="ARBA00023242"/>
    </source>
</evidence>
<reference evidence="8" key="1">
    <citation type="submission" date="2016-08" db="EMBL/GenBank/DDBJ databases">
        <title>Transcriptome of Bambusa mutipllex flowers.</title>
        <authorList>
            <person name="Lin C.-S."/>
            <person name="Yue J.-J."/>
            <person name="Hsiao H.C.-W."/>
            <person name="Yang L.-H."/>
            <person name="Yuan J.-L."/>
            <person name="Gu X.-P."/>
            <person name="Shih M.-C."/>
        </authorList>
    </citation>
    <scope>NUCLEOTIDE SEQUENCE</scope>
</reference>
<dbReference type="Gene3D" id="3.40.1810.10">
    <property type="entry name" value="Transcription factor, MADS-box"/>
    <property type="match status" value="1"/>
</dbReference>
<evidence type="ECO:0000256" key="3">
    <source>
        <dbReference type="ARBA" id="ARBA00023125"/>
    </source>
</evidence>
<feature type="domain" description="MADS-box" evidence="7">
    <location>
        <begin position="47"/>
        <end position="107"/>
    </location>
</feature>
<dbReference type="GO" id="GO:0000978">
    <property type="term" value="F:RNA polymerase II cis-regulatory region sequence-specific DNA binding"/>
    <property type="evidence" value="ECO:0007669"/>
    <property type="project" value="TreeGrafter"/>
</dbReference>
<dbReference type="PANTHER" id="PTHR11945">
    <property type="entry name" value="MADS BOX PROTEIN"/>
    <property type="match status" value="1"/>
</dbReference>
<dbReference type="GO" id="GO:0046983">
    <property type="term" value="F:protein dimerization activity"/>
    <property type="evidence" value="ECO:0007669"/>
    <property type="project" value="InterPro"/>
</dbReference>
<protein>
    <submittedName>
        <fullName evidence="8">MADS75-1</fullName>
    </submittedName>
</protein>
<dbReference type="PRINTS" id="PR00404">
    <property type="entry name" value="MADSDOMAIN"/>
</dbReference>
<proteinExistence type="evidence at transcript level"/>
<keyword evidence="4" id="KW-0804">Transcription</keyword>
<dbReference type="SUPFAM" id="SSF55455">
    <property type="entry name" value="SRF-like"/>
    <property type="match status" value="1"/>
</dbReference>
<dbReference type="Pfam" id="PF00319">
    <property type="entry name" value="SRF-TF"/>
    <property type="match status" value="1"/>
</dbReference>